<dbReference type="PIRSF" id="PIRSF000728">
    <property type="entry name" value="NAGK"/>
    <property type="match status" value="1"/>
</dbReference>
<comment type="catalytic activity">
    <reaction evidence="9">
        <text>N-acetyl-L-glutamate + ATP = N-acetyl-L-glutamyl 5-phosphate + ADP</text>
        <dbReference type="Rhea" id="RHEA:14629"/>
        <dbReference type="ChEBI" id="CHEBI:30616"/>
        <dbReference type="ChEBI" id="CHEBI:44337"/>
        <dbReference type="ChEBI" id="CHEBI:57936"/>
        <dbReference type="ChEBI" id="CHEBI:456216"/>
        <dbReference type="EC" id="2.7.2.8"/>
    </reaction>
</comment>
<dbReference type="SUPFAM" id="SSF53633">
    <property type="entry name" value="Carbamate kinase-like"/>
    <property type="match status" value="1"/>
</dbReference>
<evidence type="ECO:0000259" key="10">
    <source>
        <dbReference type="Pfam" id="PF00696"/>
    </source>
</evidence>
<dbReference type="EC" id="2.7.2.8" evidence="2"/>
<comment type="caution">
    <text evidence="11">The sequence shown here is derived from an EMBL/GenBank/DDBJ whole genome shotgun (WGS) entry which is preliminary data.</text>
</comment>
<dbReference type="AlphaFoldDB" id="A0AAW7YMJ8"/>
<dbReference type="InterPro" id="IPR004662">
    <property type="entry name" value="AcgluKinase_fam"/>
</dbReference>
<name>A0AAW7YMJ8_9STAP</name>
<dbReference type="PANTHER" id="PTHR23342">
    <property type="entry name" value="N-ACETYLGLUTAMATE SYNTHASE"/>
    <property type="match status" value="1"/>
</dbReference>
<accession>A0AAW7YMJ8</accession>
<keyword evidence="7 11" id="KW-0418">Kinase</keyword>
<evidence type="ECO:0000256" key="9">
    <source>
        <dbReference type="ARBA" id="ARBA00048141"/>
    </source>
</evidence>
<evidence type="ECO:0000256" key="5">
    <source>
        <dbReference type="ARBA" id="ARBA00022679"/>
    </source>
</evidence>
<dbReference type="GO" id="GO:0005524">
    <property type="term" value="F:ATP binding"/>
    <property type="evidence" value="ECO:0007669"/>
    <property type="project" value="UniProtKB-KW"/>
</dbReference>
<sequence length="246" mass="27017">MNKIIVIKMGGIATKNITPETIQQLKIWIKQRYKIIIVHGGGKVIEELLINAGHTTIKKDGLRITSQSDLPIIKEALFNHVGAQLTAYLKKQNIAVNHLKEKQLSFIQAEYLNYKIYGSVGTSIQINPNYINDLLNKNNIPVLASLGTHINGELININADHLATAIAISLKAQKLILMTDVKGVLENGKLINRLHINEVQTKIKENIITGGMIPKIESAVDTVKSGVKKVIIGDNLLTGTVIEGNI</sequence>
<keyword evidence="8" id="KW-0067">ATP-binding</keyword>
<dbReference type="Pfam" id="PF00696">
    <property type="entry name" value="AA_kinase"/>
    <property type="match status" value="1"/>
</dbReference>
<proteinExistence type="predicted"/>
<dbReference type="Proteomes" id="UP001170310">
    <property type="component" value="Unassembled WGS sequence"/>
</dbReference>
<dbReference type="InterPro" id="IPR001048">
    <property type="entry name" value="Asp/Glu/Uridylate_kinase"/>
</dbReference>
<dbReference type="NCBIfam" id="TIGR00761">
    <property type="entry name" value="argB"/>
    <property type="match status" value="1"/>
</dbReference>
<dbReference type="PANTHER" id="PTHR23342:SF0">
    <property type="entry name" value="N-ACETYLGLUTAMATE SYNTHASE, MITOCHONDRIAL"/>
    <property type="match status" value="1"/>
</dbReference>
<feature type="domain" description="Aspartate/glutamate/uridylate kinase" evidence="10">
    <location>
        <begin position="3"/>
        <end position="233"/>
    </location>
</feature>
<comment type="pathway">
    <text evidence="1">Amino-acid biosynthesis; L-arginine biosynthesis; N(2)-acetyl-L-ornithine from L-glutamate: step 2/4.</text>
</comment>
<dbReference type="GO" id="GO:0003991">
    <property type="term" value="F:acetylglutamate kinase activity"/>
    <property type="evidence" value="ECO:0007669"/>
    <property type="project" value="UniProtKB-EC"/>
</dbReference>
<dbReference type="CDD" id="cd04238">
    <property type="entry name" value="AAK_NAGK-like"/>
    <property type="match status" value="1"/>
</dbReference>
<dbReference type="RefSeq" id="WP_046466721.1">
    <property type="nucleotide sequence ID" value="NZ_JAUOQO010000003.1"/>
</dbReference>
<protein>
    <recommendedName>
        <fullName evidence="2">acetylglutamate kinase</fullName>
        <ecNumber evidence="2">2.7.2.8</ecNumber>
    </recommendedName>
</protein>
<keyword evidence="3" id="KW-0055">Arginine biosynthesis</keyword>
<evidence type="ECO:0000313" key="12">
    <source>
        <dbReference type="Proteomes" id="UP001170310"/>
    </source>
</evidence>
<dbReference type="GO" id="GO:0005737">
    <property type="term" value="C:cytoplasm"/>
    <property type="evidence" value="ECO:0007669"/>
    <property type="project" value="InterPro"/>
</dbReference>
<evidence type="ECO:0000256" key="2">
    <source>
        <dbReference type="ARBA" id="ARBA00013065"/>
    </source>
</evidence>
<evidence type="ECO:0000256" key="1">
    <source>
        <dbReference type="ARBA" id="ARBA00004828"/>
    </source>
</evidence>
<keyword evidence="6" id="KW-0547">Nucleotide-binding</keyword>
<dbReference type="Gene3D" id="3.40.1160.10">
    <property type="entry name" value="Acetylglutamate kinase-like"/>
    <property type="match status" value="1"/>
</dbReference>
<evidence type="ECO:0000256" key="7">
    <source>
        <dbReference type="ARBA" id="ARBA00022777"/>
    </source>
</evidence>
<dbReference type="GO" id="GO:0006526">
    <property type="term" value="P:L-arginine biosynthetic process"/>
    <property type="evidence" value="ECO:0007669"/>
    <property type="project" value="UniProtKB-KW"/>
</dbReference>
<keyword evidence="5 11" id="KW-0808">Transferase</keyword>
<keyword evidence="4" id="KW-0028">Amino-acid biosynthesis</keyword>
<keyword evidence="12" id="KW-1185">Reference proteome</keyword>
<evidence type="ECO:0000256" key="4">
    <source>
        <dbReference type="ARBA" id="ARBA00022605"/>
    </source>
</evidence>
<evidence type="ECO:0000256" key="8">
    <source>
        <dbReference type="ARBA" id="ARBA00022840"/>
    </source>
</evidence>
<dbReference type="InterPro" id="IPR036393">
    <property type="entry name" value="AceGlu_kinase-like_sf"/>
</dbReference>
<reference evidence="11" key="1">
    <citation type="submission" date="2023-07" db="EMBL/GenBank/DDBJ databases">
        <title>Genome content predicts the carbon catabolic preferences of heterotrophic bacteria.</title>
        <authorList>
            <person name="Gralka M."/>
        </authorList>
    </citation>
    <scope>NUCLEOTIDE SEQUENCE</scope>
    <source>
        <strain evidence="11">E2R20</strain>
    </source>
</reference>
<evidence type="ECO:0000313" key="11">
    <source>
        <dbReference type="EMBL" id="MDO6573445.1"/>
    </source>
</evidence>
<gene>
    <name evidence="11" type="primary">argB</name>
    <name evidence="11" type="ORF">Q4528_04645</name>
</gene>
<dbReference type="EMBL" id="JAUOQO010000003">
    <property type="protein sequence ID" value="MDO6573445.1"/>
    <property type="molecule type" value="Genomic_DNA"/>
</dbReference>
<evidence type="ECO:0000256" key="6">
    <source>
        <dbReference type="ARBA" id="ARBA00022741"/>
    </source>
</evidence>
<evidence type="ECO:0000256" key="3">
    <source>
        <dbReference type="ARBA" id="ARBA00022571"/>
    </source>
</evidence>
<organism evidence="11 12">
    <name type="scientific">Staphylococcus pasteuri_A</name>
    <dbReference type="NCBI Taxonomy" id="3062664"/>
    <lineage>
        <taxon>Bacteria</taxon>
        <taxon>Bacillati</taxon>
        <taxon>Bacillota</taxon>
        <taxon>Bacilli</taxon>
        <taxon>Bacillales</taxon>
        <taxon>Staphylococcaceae</taxon>
        <taxon>Staphylococcus</taxon>
    </lineage>
</organism>